<dbReference type="EMBL" id="CP022601">
    <property type="protein sequence ID" value="AXJ13522.1"/>
    <property type="molecule type" value="Genomic_DNA"/>
</dbReference>
<dbReference type="CDD" id="cd02511">
    <property type="entry name" value="Beta4Glucosyltransferase"/>
    <property type="match status" value="1"/>
</dbReference>
<keyword evidence="2" id="KW-0808">Transferase</keyword>
<evidence type="ECO:0000313" key="2">
    <source>
        <dbReference type="EMBL" id="AXJ13522.1"/>
    </source>
</evidence>
<dbReference type="EC" id="2.4.1.-" evidence="2"/>
<dbReference type="InterPro" id="IPR001173">
    <property type="entry name" value="Glyco_trans_2-like"/>
</dbReference>
<name>A0A345VLC0_9STRE</name>
<proteinExistence type="predicted"/>
<dbReference type="PANTHER" id="PTHR43630:SF2">
    <property type="entry name" value="GLYCOSYLTRANSFERASE"/>
    <property type="match status" value="1"/>
</dbReference>
<dbReference type="SUPFAM" id="SSF53448">
    <property type="entry name" value="Nucleotide-diphospho-sugar transferases"/>
    <property type="match status" value="1"/>
</dbReference>
<reference evidence="2 3" key="1">
    <citation type="submission" date="2017-07" db="EMBL/GenBank/DDBJ databases">
        <title>Streptococcus pluranimalium as cause of bovine abortion.</title>
        <authorList>
            <person name="Rodriguez Campos S."/>
            <person name="Gobeli Brawand S."/>
            <person name="Brodard I."/>
            <person name="Rychener L."/>
            <person name="Perreten V."/>
        </authorList>
    </citation>
    <scope>NUCLEOTIDE SEQUENCE [LARGE SCALE GENOMIC DNA]</scope>
    <source>
        <strain evidence="2 3">14A0014</strain>
    </source>
</reference>
<dbReference type="Proteomes" id="UP000255411">
    <property type="component" value="Chromosome"/>
</dbReference>
<protein>
    <submittedName>
        <fullName evidence="2">SPBc2 prophage-derived glycosyltransferase SunS</fullName>
        <ecNumber evidence="2">2.4.1.-</ecNumber>
    </submittedName>
</protein>
<dbReference type="RefSeq" id="WP_115130575.1">
    <property type="nucleotide sequence ID" value="NZ_CP022601.1"/>
</dbReference>
<keyword evidence="2" id="KW-0328">Glycosyltransferase</keyword>
<dbReference type="GO" id="GO:0016757">
    <property type="term" value="F:glycosyltransferase activity"/>
    <property type="evidence" value="ECO:0007669"/>
    <property type="project" value="UniProtKB-KW"/>
</dbReference>
<evidence type="ECO:0000313" key="3">
    <source>
        <dbReference type="Proteomes" id="UP000255411"/>
    </source>
</evidence>
<sequence length="374" mass="44082">MIQKINTLDYLNHPTTISCVYIVRNEEKHIISSIKSVNSLVDEIIIVDTGSTDDTLTKIQELKNSKIKVFHFTWCDDFSKARNYAISKATSTWLLILDADEIIEENTILKFLLTYLISIDDFNDTVFNLNVIRGEDSYKTGKVVKNSSNLKYKGRVHETFYSENQEVSYANIKLNIFGIKRVSQKKIEYYNSLLLETMKDYPYDSRWGYLFLRDNFKNLSFQQMLSYSKQAIINDENDISESNYIWNYYSVKILLLLMYKTLETDDDETFLYLLKIIESKCYSLEDVIYLKYCYEIKKYLEYGSFKLAQFLNDFVNSDDSDNIFSKNAKHSLLATFLFLGGFPEKSKNIFNELNKKDNDITYFLNKNFIDDWLK</sequence>
<dbReference type="AlphaFoldDB" id="A0A345VLC0"/>
<dbReference type="Pfam" id="PF00535">
    <property type="entry name" value="Glycos_transf_2"/>
    <property type="match status" value="1"/>
</dbReference>
<dbReference type="PANTHER" id="PTHR43630">
    <property type="entry name" value="POLY-BETA-1,6-N-ACETYL-D-GLUCOSAMINE SYNTHASE"/>
    <property type="match status" value="1"/>
</dbReference>
<gene>
    <name evidence="2" type="primary">sunS_2</name>
    <name evidence="2" type="ORF">Sp14A_16120</name>
</gene>
<accession>A0A345VLC0</accession>
<dbReference type="Gene3D" id="3.90.550.10">
    <property type="entry name" value="Spore Coat Polysaccharide Biosynthesis Protein SpsA, Chain A"/>
    <property type="match status" value="1"/>
</dbReference>
<dbReference type="InterPro" id="IPR029044">
    <property type="entry name" value="Nucleotide-diphossugar_trans"/>
</dbReference>
<feature type="domain" description="Glycosyltransferase 2-like" evidence="1">
    <location>
        <begin position="18"/>
        <end position="112"/>
    </location>
</feature>
<evidence type="ECO:0000259" key="1">
    <source>
        <dbReference type="Pfam" id="PF00535"/>
    </source>
</evidence>
<organism evidence="2 3">
    <name type="scientific">Streptococcus pluranimalium</name>
    <dbReference type="NCBI Taxonomy" id="82348"/>
    <lineage>
        <taxon>Bacteria</taxon>
        <taxon>Bacillati</taxon>
        <taxon>Bacillota</taxon>
        <taxon>Bacilli</taxon>
        <taxon>Lactobacillales</taxon>
        <taxon>Streptococcaceae</taxon>
        <taxon>Streptococcus</taxon>
    </lineage>
</organism>